<dbReference type="PANTHER" id="PTHR34406">
    <property type="entry name" value="PROTEIN YCEI"/>
    <property type="match status" value="1"/>
</dbReference>
<evidence type="ECO:0000313" key="2">
    <source>
        <dbReference type="EMBL" id="AWG26893.1"/>
    </source>
</evidence>
<dbReference type="SUPFAM" id="SSF101874">
    <property type="entry name" value="YceI-like"/>
    <property type="match status" value="1"/>
</dbReference>
<organism evidence="2 3">
    <name type="scientific">Flavobacterium kingsejongi</name>
    <dbReference type="NCBI Taxonomy" id="1678728"/>
    <lineage>
        <taxon>Bacteria</taxon>
        <taxon>Pseudomonadati</taxon>
        <taxon>Bacteroidota</taxon>
        <taxon>Flavobacteriia</taxon>
        <taxon>Flavobacteriales</taxon>
        <taxon>Flavobacteriaceae</taxon>
        <taxon>Flavobacterium</taxon>
    </lineage>
</organism>
<dbReference type="RefSeq" id="WP_108738392.1">
    <property type="nucleotide sequence ID" value="NZ_CP020919.1"/>
</dbReference>
<keyword evidence="3" id="KW-1185">Reference proteome</keyword>
<dbReference type="Gene3D" id="2.40.128.110">
    <property type="entry name" value="Lipid/polyisoprenoid-binding, YceI-like"/>
    <property type="match status" value="1"/>
</dbReference>
<reference evidence="2 3" key="1">
    <citation type="submission" date="2017-04" db="EMBL/GenBank/DDBJ databases">
        <title>Complete genome sequence of Flavobacterium kingsejong AJ004.</title>
        <authorList>
            <person name="Lee P.C."/>
        </authorList>
    </citation>
    <scope>NUCLEOTIDE SEQUENCE [LARGE SCALE GENOMIC DNA]</scope>
    <source>
        <strain evidence="2 3">AJ004</strain>
    </source>
</reference>
<dbReference type="AlphaFoldDB" id="A0A2S1LT09"/>
<evidence type="ECO:0000313" key="3">
    <source>
        <dbReference type="Proteomes" id="UP000244677"/>
    </source>
</evidence>
<dbReference type="Pfam" id="PF04264">
    <property type="entry name" value="YceI"/>
    <property type="match status" value="1"/>
</dbReference>
<name>A0A2S1LT09_9FLAO</name>
<evidence type="ECO:0000259" key="1">
    <source>
        <dbReference type="SMART" id="SM00867"/>
    </source>
</evidence>
<dbReference type="EMBL" id="CP020919">
    <property type="protein sequence ID" value="AWG26893.1"/>
    <property type="molecule type" value="Genomic_DNA"/>
</dbReference>
<dbReference type="InterPro" id="IPR007372">
    <property type="entry name" value="Lipid/polyisoprenoid-bd_YceI"/>
</dbReference>
<dbReference type="PANTHER" id="PTHR34406:SF1">
    <property type="entry name" value="PROTEIN YCEI"/>
    <property type="match status" value="1"/>
</dbReference>
<dbReference type="OrthoDB" id="9811006at2"/>
<feature type="domain" description="Lipid/polyisoprenoid-binding YceI-like" evidence="1">
    <location>
        <begin position="5"/>
        <end position="174"/>
    </location>
</feature>
<dbReference type="KEGG" id="fki:FK004_17480"/>
<proteinExistence type="predicted"/>
<gene>
    <name evidence="2" type="ORF">FK004_17480</name>
</gene>
<dbReference type="Proteomes" id="UP000244677">
    <property type="component" value="Chromosome"/>
</dbReference>
<dbReference type="InterPro" id="IPR036761">
    <property type="entry name" value="TTHA0802/YceI-like_sf"/>
</dbReference>
<accession>A0A2S1LT09</accession>
<dbReference type="SMART" id="SM00867">
    <property type="entry name" value="YceI"/>
    <property type="match status" value="1"/>
</dbReference>
<sequence length="177" mass="19586">MAQKKWTIDPAHSEVQFKVKHLVISTVTGNFKTFEGTAATEEDTFQGGSITVTIDAQSINTNNEQRDGHLKSAEFFDVENTPKIIIKTTSIRQTDDDEYIIQADLTMKGVTKPVEFKAEYGGIVTDGYGQTKVGLEVKGKLNRKDFGLNWNAVIEGGGLTVSEEVKLIANLQFIQEK</sequence>
<protein>
    <recommendedName>
        <fullName evidence="1">Lipid/polyisoprenoid-binding YceI-like domain-containing protein</fullName>
    </recommendedName>
</protein>